<gene>
    <name evidence="10" type="ordered locus">OEOE_0405</name>
</gene>
<comment type="function">
    <text evidence="9">Involved in protein export. Participates in an early event of protein translocation.</text>
</comment>
<dbReference type="GO" id="GO:0005886">
    <property type="term" value="C:plasma membrane"/>
    <property type="evidence" value="ECO:0007669"/>
    <property type="project" value="UniProtKB-SubCell"/>
</dbReference>
<evidence type="ECO:0000256" key="4">
    <source>
        <dbReference type="ARBA" id="ARBA00022692"/>
    </source>
</evidence>
<dbReference type="GO" id="GO:0015450">
    <property type="term" value="F:protein-transporting ATPase activity"/>
    <property type="evidence" value="ECO:0007669"/>
    <property type="project" value="UniProtKB-UniRule"/>
</dbReference>
<dbReference type="Proteomes" id="UP000000774">
    <property type="component" value="Chromosome"/>
</dbReference>
<keyword evidence="7 9" id="KW-0811">Translocation</keyword>
<feature type="transmembrane region" description="Helical" evidence="9">
    <location>
        <begin position="82"/>
        <end position="100"/>
    </location>
</feature>
<evidence type="ECO:0000256" key="3">
    <source>
        <dbReference type="ARBA" id="ARBA00022448"/>
    </source>
</evidence>
<keyword evidence="5 9" id="KW-0653">Protein transport</keyword>
<dbReference type="PRINTS" id="PR01651">
    <property type="entry name" value="SECGEXPORT"/>
</dbReference>
<protein>
    <recommendedName>
        <fullName evidence="9">Protein-export membrane protein SecG</fullName>
    </recommendedName>
</protein>
<keyword evidence="6 9" id="KW-1133">Transmembrane helix</keyword>
<keyword evidence="4 9" id="KW-0812">Transmembrane</keyword>
<sequence>MRGLFYFVGIPGFFIGGQSDILTYVMEHIILTALIVLGIIIVISIMMQPSKQQDALSALSGGASDLFQAQKSRGFESVMKRATAVMGVIWLLLGLLLMILQNR</sequence>
<dbReference type="KEGG" id="ooe:OEOE_0405"/>
<evidence type="ECO:0000256" key="5">
    <source>
        <dbReference type="ARBA" id="ARBA00022927"/>
    </source>
</evidence>
<keyword evidence="9" id="KW-1003">Cell membrane</keyword>
<dbReference type="NCBIfam" id="TIGR00810">
    <property type="entry name" value="secG"/>
    <property type="match status" value="1"/>
</dbReference>
<evidence type="ECO:0000256" key="7">
    <source>
        <dbReference type="ARBA" id="ARBA00023010"/>
    </source>
</evidence>
<feature type="transmembrane region" description="Helical" evidence="9">
    <location>
        <begin position="29"/>
        <end position="47"/>
    </location>
</feature>
<accession>Q04GQ7</accession>
<dbReference type="AlphaFoldDB" id="Q04GQ7"/>
<dbReference type="STRING" id="203123.OEOE_0405"/>
<evidence type="ECO:0000256" key="9">
    <source>
        <dbReference type="RuleBase" id="RU365087"/>
    </source>
</evidence>
<evidence type="ECO:0000313" key="11">
    <source>
        <dbReference type="Proteomes" id="UP000000774"/>
    </source>
</evidence>
<name>Q04GQ7_OENOB</name>
<evidence type="ECO:0000256" key="1">
    <source>
        <dbReference type="ARBA" id="ARBA00004141"/>
    </source>
</evidence>
<evidence type="ECO:0000256" key="8">
    <source>
        <dbReference type="ARBA" id="ARBA00023136"/>
    </source>
</evidence>
<comment type="subcellular location">
    <subcellularLocation>
        <location evidence="9">Cell membrane</location>
        <topology evidence="9">Multi-pass membrane protein</topology>
    </subcellularLocation>
    <subcellularLocation>
        <location evidence="1">Membrane</location>
        <topology evidence="1">Multi-pass membrane protein</topology>
    </subcellularLocation>
</comment>
<comment type="similarity">
    <text evidence="2 9">Belongs to the SecG family.</text>
</comment>
<dbReference type="InterPro" id="IPR004692">
    <property type="entry name" value="SecG"/>
</dbReference>
<evidence type="ECO:0000313" key="10">
    <source>
        <dbReference type="EMBL" id="ABJ56365.1"/>
    </source>
</evidence>
<organism evidence="10 11">
    <name type="scientific">Oenococcus oeni (strain ATCC BAA-331 / PSU-1)</name>
    <dbReference type="NCBI Taxonomy" id="203123"/>
    <lineage>
        <taxon>Bacteria</taxon>
        <taxon>Bacillati</taxon>
        <taxon>Bacillota</taxon>
        <taxon>Bacilli</taxon>
        <taxon>Lactobacillales</taxon>
        <taxon>Lactobacillaceae</taxon>
        <taxon>Oenococcus</taxon>
    </lineage>
</organism>
<evidence type="ECO:0000256" key="6">
    <source>
        <dbReference type="ARBA" id="ARBA00022989"/>
    </source>
</evidence>
<dbReference type="Pfam" id="PF03840">
    <property type="entry name" value="SecG"/>
    <property type="match status" value="1"/>
</dbReference>
<dbReference type="GO" id="GO:0009306">
    <property type="term" value="P:protein secretion"/>
    <property type="evidence" value="ECO:0007669"/>
    <property type="project" value="UniProtKB-UniRule"/>
</dbReference>
<dbReference type="EMBL" id="CP000411">
    <property type="protein sequence ID" value="ABJ56365.1"/>
    <property type="molecule type" value="Genomic_DNA"/>
</dbReference>
<dbReference type="eggNOG" id="COG1314">
    <property type="taxonomic scope" value="Bacteria"/>
</dbReference>
<reference evidence="10 11" key="1">
    <citation type="journal article" date="2006" name="Proc. Natl. Acad. Sci. U.S.A.">
        <title>Comparative genomics of the lactic acid bacteria.</title>
        <authorList>
            <person name="Makarova K."/>
            <person name="Slesarev A."/>
            <person name="Wolf Y."/>
            <person name="Sorokin A."/>
            <person name="Mirkin B."/>
            <person name="Koonin E."/>
            <person name="Pavlov A."/>
            <person name="Pavlova N."/>
            <person name="Karamychev V."/>
            <person name="Polouchine N."/>
            <person name="Shakhova V."/>
            <person name="Grigoriev I."/>
            <person name="Lou Y."/>
            <person name="Rohksar D."/>
            <person name="Lucas S."/>
            <person name="Huang K."/>
            <person name="Goodstein D.M."/>
            <person name="Hawkins T."/>
            <person name="Plengvidhya V."/>
            <person name="Welker D."/>
            <person name="Hughes J."/>
            <person name="Goh Y."/>
            <person name="Benson A."/>
            <person name="Baldwin K."/>
            <person name="Lee J.H."/>
            <person name="Diaz-Muniz I."/>
            <person name="Dosti B."/>
            <person name="Smeianov V."/>
            <person name="Wechter W."/>
            <person name="Barabote R."/>
            <person name="Lorca G."/>
            <person name="Altermann E."/>
            <person name="Barrangou R."/>
            <person name="Ganesan B."/>
            <person name="Xie Y."/>
            <person name="Rawsthorne H."/>
            <person name="Tamir D."/>
            <person name="Parker C."/>
            <person name="Breidt F."/>
            <person name="Broadbent J."/>
            <person name="Hutkins R."/>
            <person name="O'Sullivan D."/>
            <person name="Steele J."/>
            <person name="Unlu G."/>
            <person name="Saier M."/>
            <person name="Klaenhammer T."/>
            <person name="Richardson P."/>
            <person name="Kozyavkin S."/>
            <person name="Weimer B."/>
            <person name="Mills D."/>
        </authorList>
    </citation>
    <scope>NUCLEOTIDE SEQUENCE [LARGE SCALE GENOMIC DNA]</scope>
    <source>
        <strain evidence="11">ATCC BAA-331 / PSU-1</strain>
    </source>
</reference>
<dbReference type="HOGENOM" id="CLU_094156_6_1_9"/>
<keyword evidence="11" id="KW-1185">Reference proteome</keyword>
<keyword evidence="8 9" id="KW-0472">Membrane</keyword>
<evidence type="ECO:0000256" key="2">
    <source>
        <dbReference type="ARBA" id="ARBA00008445"/>
    </source>
</evidence>
<proteinExistence type="inferred from homology"/>
<keyword evidence="3 9" id="KW-0813">Transport</keyword>